<name>A0A0U2WFM1_9GAMM</name>
<accession>A0A0U2WFM1</accession>
<dbReference type="EMBL" id="CP011034">
    <property type="protein sequence ID" value="ALS32026.1"/>
    <property type="molecule type" value="Genomic_DNA"/>
</dbReference>
<dbReference type="Proteomes" id="UP000065261">
    <property type="component" value="Chromosome I"/>
</dbReference>
<dbReference type="AlphaFoldDB" id="A0A0U2WFM1"/>
<dbReference type="KEGG" id="ptn:PTRA_a0700"/>
<protein>
    <submittedName>
        <fullName evidence="1">Uncharacterized protein</fullName>
    </submittedName>
</protein>
<evidence type="ECO:0000313" key="1">
    <source>
        <dbReference type="EMBL" id="ALS32026.1"/>
    </source>
</evidence>
<evidence type="ECO:0000313" key="2">
    <source>
        <dbReference type="Proteomes" id="UP000065261"/>
    </source>
</evidence>
<gene>
    <name evidence="1" type="ORF">PTRA_a0700</name>
</gene>
<dbReference type="PATRIC" id="fig|1315283.4.peg.624"/>
<organism evidence="1">
    <name type="scientific">Pseudoalteromonas translucida KMM 520</name>
    <dbReference type="NCBI Taxonomy" id="1315283"/>
    <lineage>
        <taxon>Bacteria</taxon>
        <taxon>Pseudomonadati</taxon>
        <taxon>Pseudomonadota</taxon>
        <taxon>Gammaproteobacteria</taxon>
        <taxon>Alteromonadales</taxon>
        <taxon>Pseudoalteromonadaceae</taxon>
        <taxon>Pseudoalteromonas</taxon>
    </lineage>
</organism>
<proteinExistence type="predicted"/>
<sequence>MHPSFSNFKQPIIKRLSYTLAESIYISVIRTAKPHVAKQQQLNCLICIASLFISQITLQKAHRYL</sequence>
<reference evidence="1 2" key="1">
    <citation type="submission" date="2015-03" db="EMBL/GenBank/DDBJ databases">
        <authorList>
            <person name="Murphy D."/>
        </authorList>
    </citation>
    <scope>NUCLEOTIDE SEQUENCE [LARGE SCALE GENOMIC DNA]</scope>
    <source>
        <strain evidence="1 2">KMM 520</strain>
    </source>
</reference>